<dbReference type="AlphaFoldDB" id="A0A1Y6C1L8"/>
<protein>
    <submittedName>
        <fullName evidence="2">Uncharacterized protein</fullName>
    </submittedName>
</protein>
<evidence type="ECO:0000256" key="1">
    <source>
        <dbReference type="SAM" id="MobiDB-lite"/>
    </source>
</evidence>
<evidence type="ECO:0000313" key="3">
    <source>
        <dbReference type="Proteomes" id="UP000192907"/>
    </source>
</evidence>
<dbReference type="RefSeq" id="WP_132320479.1">
    <property type="nucleotide sequence ID" value="NZ_FWZT01000012.1"/>
</dbReference>
<accession>A0A1Y6C1L8</accession>
<reference evidence="3" key="1">
    <citation type="submission" date="2017-04" db="EMBL/GenBank/DDBJ databases">
        <authorList>
            <person name="Varghese N."/>
            <person name="Submissions S."/>
        </authorList>
    </citation>
    <scope>NUCLEOTIDE SEQUENCE [LARGE SCALE GENOMIC DNA]</scope>
    <source>
        <strain evidence="3">RKEM611</strain>
    </source>
</reference>
<sequence length="252" mass="28888">MDLKIKNRTYVAALRAQRRIARQTSRPSLEYDDISNLSQSSKTSDKKNQHTNHDAGDIKQAQKTAGLIQKLRDLAESQDPASTEADTEAAREYMGLQDEIYRIAHTIDKNAKWIEHSNYEDSFVEIREDYGNNSFSFEEQQSSKVIRIDLNEDKGFSAKEFPHQASKEPPQEPIYRLDNALFDLNSYREYIGNLNQKARDAKPQKRQIDQDLDFSKESASFIHETLRCPVESRDGNGTEKPTDLALSLLNNT</sequence>
<dbReference type="Proteomes" id="UP000192907">
    <property type="component" value="Unassembled WGS sequence"/>
</dbReference>
<feature type="region of interest" description="Disordered" evidence="1">
    <location>
        <begin position="21"/>
        <end position="60"/>
    </location>
</feature>
<name>A0A1Y6C1L8_9BACT</name>
<proteinExistence type="predicted"/>
<keyword evidence="3" id="KW-1185">Reference proteome</keyword>
<dbReference type="EMBL" id="FWZT01000012">
    <property type="protein sequence ID" value="SMF40691.1"/>
    <property type="molecule type" value="Genomic_DNA"/>
</dbReference>
<evidence type="ECO:0000313" key="2">
    <source>
        <dbReference type="EMBL" id="SMF40691.1"/>
    </source>
</evidence>
<gene>
    <name evidence="2" type="ORF">SAMN06296036_112100</name>
</gene>
<dbReference type="STRING" id="1513793.SAMN06296036_112100"/>
<organism evidence="2 3">
    <name type="scientific">Pseudobacteriovorax antillogorgiicola</name>
    <dbReference type="NCBI Taxonomy" id="1513793"/>
    <lineage>
        <taxon>Bacteria</taxon>
        <taxon>Pseudomonadati</taxon>
        <taxon>Bdellovibrionota</taxon>
        <taxon>Oligoflexia</taxon>
        <taxon>Oligoflexales</taxon>
        <taxon>Pseudobacteriovoracaceae</taxon>
        <taxon>Pseudobacteriovorax</taxon>
    </lineage>
</organism>
<feature type="compositionally biased region" description="Basic and acidic residues" evidence="1">
    <location>
        <begin position="43"/>
        <end position="57"/>
    </location>
</feature>